<dbReference type="Proteomes" id="UP000321514">
    <property type="component" value="Unassembled WGS sequence"/>
</dbReference>
<dbReference type="Pfam" id="PF12450">
    <property type="entry name" value="vWF_A"/>
    <property type="match status" value="1"/>
</dbReference>
<dbReference type="InterPro" id="IPR036465">
    <property type="entry name" value="vWFA_dom_sf"/>
</dbReference>
<dbReference type="Pfam" id="PF00092">
    <property type="entry name" value="VWA"/>
    <property type="match status" value="1"/>
</dbReference>
<feature type="region of interest" description="Disordered" evidence="1">
    <location>
        <begin position="61"/>
        <end position="96"/>
    </location>
</feature>
<dbReference type="PROSITE" id="PS50234">
    <property type="entry name" value="VWFA"/>
    <property type="match status" value="1"/>
</dbReference>
<dbReference type="OrthoDB" id="9805121at2"/>
<dbReference type="RefSeq" id="WP_074953189.1">
    <property type="nucleotide sequence ID" value="NZ_BJXR01000023.1"/>
</dbReference>
<dbReference type="EMBL" id="BJXR01000023">
    <property type="protein sequence ID" value="GEN07282.1"/>
    <property type="molecule type" value="Genomic_DNA"/>
</dbReference>
<dbReference type="CDD" id="cd01465">
    <property type="entry name" value="vWA_subgroup"/>
    <property type="match status" value="1"/>
</dbReference>
<dbReference type="SMART" id="SM00327">
    <property type="entry name" value="VWA"/>
    <property type="match status" value="1"/>
</dbReference>
<dbReference type="SUPFAM" id="SSF53300">
    <property type="entry name" value="vWA-like"/>
    <property type="match status" value="1"/>
</dbReference>
<dbReference type="InterPro" id="IPR022156">
    <property type="entry name" value="Uncharacterised_YfbK_N"/>
</dbReference>
<gene>
    <name evidence="3" type="ORF">MFU01_23190</name>
    <name evidence="4" type="ORF">SAMN05443572_10495</name>
</gene>
<dbReference type="PANTHER" id="PTHR10579">
    <property type="entry name" value="CALCIUM-ACTIVATED CHLORIDE CHANNEL REGULATOR"/>
    <property type="match status" value="1"/>
</dbReference>
<accession>A0A511T0U7</accession>
<dbReference type="EMBL" id="FOIB01000004">
    <property type="protein sequence ID" value="SET96412.1"/>
    <property type="molecule type" value="Genomic_DNA"/>
</dbReference>
<dbReference type="PANTHER" id="PTHR10579:SF43">
    <property type="entry name" value="ZINC FINGER (C3HC4-TYPE RING FINGER) FAMILY PROTEIN"/>
    <property type="match status" value="1"/>
</dbReference>
<dbReference type="InterPro" id="IPR021908">
    <property type="entry name" value="YfbK_C"/>
</dbReference>
<feature type="domain" description="VWFA" evidence="2">
    <location>
        <begin position="195"/>
        <end position="377"/>
    </location>
</feature>
<evidence type="ECO:0000259" key="2">
    <source>
        <dbReference type="PROSITE" id="PS50234"/>
    </source>
</evidence>
<dbReference type="Proteomes" id="UP000183760">
    <property type="component" value="Unassembled WGS sequence"/>
</dbReference>
<comment type="caution">
    <text evidence="3">The sequence shown here is derived from an EMBL/GenBank/DDBJ whole genome shotgun (WGS) entry which is preliminary data.</text>
</comment>
<dbReference type="Gene3D" id="3.40.50.410">
    <property type="entry name" value="von Willebrand factor, type A domain"/>
    <property type="match status" value="1"/>
</dbReference>
<reference evidence="4 5" key="1">
    <citation type="submission" date="2016-10" db="EMBL/GenBank/DDBJ databases">
        <authorList>
            <person name="Varghese N."/>
            <person name="Submissions S."/>
        </authorList>
    </citation>
    <scope>NUCLEOTIDE SEQUENCE [LARGE SCALE GENOMIC DNA]</scope>
    <source>
        <strain evidence="4 5">DSM 16525</strain>
    </source>
</reference>
<sequence length="543" mass="58953">MSKRLTRILTTLFVTLALLGGVVTLYGDNIRKLFGASSSSLSGNDEAYAEVPEHLRRKSMKSFGNNDAYGDSDTGQRASVPVAQAPAPSGAPQAINPRTDVREDAFSTFAVDVDTASYTQFRRSVTEHQLPHPSNVRVEEWVNYFRYAIPAPPPGQGPFHVAMEAAPSPFADRQHLLKVSLQGRHVAKAERKPTHLVFLVDTSGSMQGPDRLALVQKSVKLAVEGLNPNDTVAITTYAGGVSTVLEPTPAKERKRINAAIDSLSAGGGTAMGDGLELAYQQAVRMAGSQRVSRVIVLTDGDTNLGRNQTVETMLGSIRRYVKEGVTLSTIGFGMGNYRDELMERLANQGNGNCYYIDSEREAQRVFRDQLGGTLEVIAQDVKIQVEFDRTAVRAYRLLGYENRAIADADFRKDDVDAGEVGAGHTVTALYELDLTGEGDTVATVRVRAKKPGDSEAAEQRFVLNRAQVKGSLDRASDDLRFAAAVASTADLLRGTLATDERNFSRIHSLAADATHGQEDRVEFLTLLGKLRQILAPRLASSSR</sequence>
<keyword evidence="5" id="KW-1185">Reference proteome</keyword>
<dbReference type="AlphaFoldDB" id="A0A511T0U7"/>
<name>A0A511T0U7_MYXFU</name>
<evidence type="ECO:0000313" key="6">
    <source>
        <dbReference type="Proteomes" id="UP000321514"/>
    </source>
</evidence>
<dbReference type="InterPro" id="IPR002035">
    <property type="entry name" value="VWF_A"/>
</dbReference>
<dbReference type="InterPro" id="IPR051266">
    <property type="entry name" value="CLCR"/>
</dbReference>
<evidence type="ECO:0000256" key="1">
    <source>
        <dbReference type="SAM" id="MobiDB-lite"/>
    </source>
</evidence>
<feature type="compositionally biased region" description="Low complexity" evidence="1">
    <location>
        <begin position="78"/>
        <end position="94"/>
    </location>
</feature>
<protein>
    <submittedName>
        <fullName evidence="4">Ca-activated chloride channel family protein</fullName>
    </submittedName>
</protein>
<organism evidence="3 6">
    <name type="scientific">Myxococcus fulvus</name>
    <dbReference type="NCBI Taxonomy" id="33"/>
    <lineage>
        <taxon>Bacteria</taxon>
        <taxon>Pseudomonadati</taxon>
        <taxon>Myxococcota</taxon>
        <taxon>Myxococcia</taxon>
        <taxon>Myxococcales</taxon>
        <taxon>Cystobacterineae</taxon>
        <taxon>Myxococcaceae</taxon>
        <taxon>Myxococcus</taxon>
    </lineage>
</organism>
<evidence type="ECO:0000313" key="4">
    <source>
        <dbReference type="EMBL" id="SET96412.1"/>
    </source>
</evidence>
<dbReference type="Pfam" id="PF12034">
    <property type="entry name" value="YfbK_C"/>
    <property type="match status" value="2"/>
</dbReference>
<reference evidence="3 6" key="2">
    <citation type="submission" date="2019-07" db="EMBL/GenBank/DDBJ databases">
        <title>Whole genome shotgun sequence of Myxococcus fulvus NBRC 100333.</title>
        <authorList>
            <person name="Hosoyama A."/>
            <person name="Uohara A."/>
            <person name="Ohji S."/>
            <person name="Ichikawa N."/>
        </authorList>
    </citation>
    <scope>NUCLEOTIDE SEQUENCE [LARGE SCALE GENOMIC DNA]</scope>
    <source>
        <strain evidence="3 6">NBRC 100333</strain>
    </source>
</reference>
<proteinExistence type="predicted"/>
<evidence type="ECO:0000313" key="5">
    <source>
        <dbReference type="Proteomes" id="UP000183760"/>
    </source>
</evidence>
<evidence type="ECO:0000313" key="3">
    <source>
        <dbReference type="EMBL" id="GEN07282.1"/>
    </source>
</evidence>